<dbReference type="Gene3D" id="3.30.70.330">
    <property type="match status" value="1"/>
</dbReference>
<proteinExistence type="inferred from homology"/>
<dbReference type="GO" id="GO:0039693">
    <property type="term" value="P:viral DNA genome replication"/>
    <property type="evidence" value="ECO:0007669"/>
    <property type="project" value="UniProtKB-UniRule"/>
</dbReference>
<gene>
    <name evidence="12 16" type="primary">E2</name>
</gene>
<comment type="subcellular location">
    <subcellularLocation>
        <location evidence="1 12">Host nucleus</location>
    </subcellularLocation>
</comment>
<keyword evidence="6 12" id="KW-1048">Host nucleus</keyword>
<dbReference type="SUPFAM" id="SSF51332">
    <property type="entry name" value="E2 regulatory, transactivation domain"/>
    <property type="match status" value="1"/>
</dbReference>
<name>A0AAE6D0I5_9PAPI</name>
<keyword evidence="4 12" id="KW-0244">Early protein</keyword>
<comment type="function">
    <text evidence="12">Plays a role in the initiation of viral DNA replication. A dimer of E2 interacts with a dimer of E1 in order to improve specificity of E1 DNA binding activity. Once the complex recognizes and binds DNA at specific sites, the E2 dimer is removed from DNA. E2 also regulates viral transcription through binding to the E2RE response element (5'-ACCNNNNNNGGT-3') present in multiple copies in the regulatory regions of the viral genome. Activates or represses transcription depending on E2RE's position with regards to proximal promoter elements including the TATA-box. Repression occurs by sterically hindering the assembly of the transcription initiation complex.</text>
</comment>
<evidence type="ECO:0000256" key="8">
    <source>
        <dbReference type="ARBA" id="ARBA00023015"/>
    </source>
</evidence>
<evidence type="ECO:0000256" key="1">
    <source>
        <dbReference type="ARBA" id="ARBA00004147"/>
    </source>
</evidence>
<feature type="domain" description="Papillomavirus E2 C-terminal" evidence="15">
    <location>
        <begin position="382"/>
        <end position="454"/>
    </location>
</feature>
<feature type="cross-link" description="Glycyl lysine isopeptide (Lys-Gly) (interchain with G-Cter in SUMO)" evidence="12">
    <location>
        <position position="386"/>
    </location>
</feature>
<dbReference type="InterPro" id="IPR012677">
    <property type="entry name" value="Nucleotide-bd_a/b_plait_sf"/>
</dbReference>
<dbReference type="GO" id="GO:0006275">
    <property type="term" value="P:regulation of DNA replication"/>
    <property type="evidence" value="ECO:0007669"/>
    <property type="project" value="UniProtKB-UniRule"/>
</dbReference>
<feature type="compositionally biased region" description="Basic and acidic residues" evidence="13">
    <location>
        <begin position="367"/>
        <end position="376"/>
    </location>
</feature>
<organism evidence="16 17">
    <name type="scientific">Tree shrew papillomavirus 2</name>
    <dbReference type="NCBI Taxonomy" id="2562516"/>
    <lineage>
        <taxon>Viruses</taxon>
        <taxon>Monodnaviria</taxon>
        <taxon>Shotokuvirae</taxon>
        <taxon>Cossaviricota</taxon>
        <taxon>Papovaviricetes</taxon>
        <taxon>Zurhausenvirales</taxon>
        <taxon>Papillomaviridae</taxon>
    </lineage>
</organism>
<keyword evidence="12" id="KW-0832">Ubl conjugation</keyword>
<evidence type="ECO:0000256" key="4">
    <source>
        <dbReference type="ARBA" id="ARBA00022518"/>
    </source>
</evidence>
<sequence>MMEQLATRLDAVQEALMDIYESGKDNIDTQVAHWGLQRREQAIMYLARQRGLSKLGFQKLPPLQVTQENARVAIQMHLSAMSLAKSKYAREKWTISDISKERYNCAPQSRFKKNGRTVTVYFDGCKENAMDYVVWGAVYTELEDGVWTRVASSVSSKGIYYEEDGEEVYYVDFTEEAKAYGATGVWEVHDGNTIYTSVVPVTSSTPNAHHRRQAQVPDSGPASLGAQHTRESIIYISCGAGGAASGPALSRGPPPVPGGPPAVCAQPSARGGRGEEEEAQEEEEEERPSAKRRAILVRGAGATPSPQPPNISYHGAECAPDTAAGPPPASPPPATAAPQCLAAAVPAVAVEETRGGHEADQGSPTDRSGHSQREIGPRGPCVVTVKGPANALKCWRYRLHQQHAEHFLSVSTTWQWTQVSGRHRAGRARVLILFTGEGQRDLFLARVRLPRHCALDLSLSPCT</sequence>
<dbReference type="InterPro" id="IPR033668">
    <property type="entry name" value="Reg_prot_E2"/>
</dbReference>
<comment type="similarity">
    <text evidence="2">Belongs to the papillomaviridae E8^E2C protein family.</text>
</comment>
<evidence type="ECO:0000256" key="2">
    <source>
        <dbReference type="ARBA" id="ARBA00007794"/>
    </source>
</evidence>
<dbReference type="GO" id="GO:0006260">
    <property type="term" value="P:DNA replication"/>
    <property type="evidence" value="ECO:0007669"/>
    <property type="project" value="UniProtKB-KW"/>
</dbReference>
<feature type="domain" description="Papillomavirus E2 N-terminal" evidence="14">
    <location>
        <begin position="2"/>
        <end position="199"/>
    </location>
</feature>
<feature type="region of interest" description="Disordered" evidence="13">
    <location>
        <begin position="244"/>
        <end position="338"/>
    </location>
</feature>
<dbReference type="GO" id="GO:0006351">
    <property type="term" value="P:DNA-templated transcription"/>
    <property type="evidence" value="ECO:0007669"/>
    <property type="project" value="UniProtKB-UniRule"/>
</dbReference>
<feature type="region of interest" description="Disordered" evidence="13">
    <location>
        <begin position="202"/>
        <end position="225"/>
    </location>
</feature>
<dbReference type="Gene3D" id="2.170.200.10">
    <property type="entry name" value="Papillomavirus E2 early protein domain"/>
    <property type="match status" value="1"/>
</dbReference>
<evidence type="ECO:0000313" key="17">
    <source>
        <dbReference type="Proteomes" id="UP001243762"/>
    </source>
</evidence>
<keyword evidence="7 12" id="KW-0235">DNA replication</keyword>
<protein>
    <recommendedName>
        <fullName evidence="12">Regulatory protein E2</fullName>
    </recommendedName>
</protein>
<comment type="PTM">
    <text evidence="12">Sumoylation plays a regulatory role in E2 transcriptional activity.</text>
</comment>
<dbReference type="GO" id="GO:0042025">
    <property type="term" value="C:host cell nucleus"/>
    <property type="evidence" value="ECO:0007669"/>
    <property type="project" value="UniProtKB-SubCell"/>
</dbReference>
<evidence type="ECO:0000259" key="14">
    <source>
        <dbReference type="Pfam" id="PF00508"/>
    </source>
</evidence>
<dbReference type="GO" id="GO:0000166">
    <property type="term" value="F:nucleotide binding"/>
    <property type="evidence" value="ECO:0007669"/>
    <property type="project" value="UniProtKB-UniRule"/>
</dbReference>
<keyword evidence="10 12" id="KW-0010">Activator</keyword>
<feature type="region of interest" description="DNA-binding domain" evidence="12">
    <location>
        <begin position="379"/>
        <end position="463"/>
    </location>
</feature>
<evidence type="ECO:0000256" key="10">
    <source>
        <dbReference type="ARBA" id="ARBA00023159"/>
    </source>
</evidence>
<evidence type="ECO:0000256" key="13">
    <source>
        <dbReference type="SAM" id="MobiDB-lite"/>
    </source>
</evidence>
<comment type="similarity">
    <text evidence="12">Belongs to the papillomaviridae E2 protein family.</text>
</comment>
<keyword evidence="9 12" id="KW-0238">DNA-binding</keyword>
<evidence type="ECO:0000256" key="7">
    <source>
        <dbReference type="ARBA" id="ARBA00022705"/>
    </source>
</evidence>
<feature type="compositionally biased region" description="Pro residues" evidence="13">
    <location>
        <begin position="325"/>
        <end position="335"/>
    </location>
</feature>
<evidence type="ECO:0000256" key="5">
    <source>
        <dbReference type="ARBA" id="ARBA00022553"/>
    </source>
</evidence>
<evidence type="ECO:0000313" key="16">
    <source>
        <dbReference type="EMBL" id="QBR53193.1"/>
    </source>
</evidence>
<dbReference type="SUPFAM" id="SSF54957">
    <property type="entry name" value="Viral DNA-binding domain"/>
    <property type="match status" value="1"/>
</dbReference>
<evidence type="ECO:0000256" key="12">
    <source>
        <dbReference type="HAMAP-Rule" id="MF_04001"/>
    </source>
</evidence>
<dbReference type="Gene3D" id="1.10.287.30">
    <property type="entry name" value="E2 (early) protein, N terminal domain, subdomain 1"/>
    <property type="match status" value="1"/>
</dbReference>
<comment type="caution">
    <text evidence="12">Lacks conserved residue(s) required for the propagation of feature annotation.</text>
</comment>
<keyword evidence="8 12" id="KW-0805">Transcription regulation</keyword>
<dbReference type="HAMAP" id="MF_04001">
    <property type="entry name" value="PPV_E2"/>
    <property type="match status" value="1"/>
</dbReference>
<reference evidence="16" key="2">
    <citation type="submission" date="2019-01" db="EMBL/GenBank/DDBJ databases">
        <authorList>
            <person name="Ping L."/>
            <person name="Ye Q."/>
            <person name="Cheng X."/>
            <person name="Ji-Hua Z."/>
            <person name="Wei-Hong Y."/>
            <person name="Qiong W."/>
            <person name="Jin-Yan L."/>
            <person name="Xi H."/>
            <person name="Yun-Zhi Z."/>
            <person name="Xing-Yi G."/>
        </authorList>
    </citation>
    <scope>NUCLEOTIDE SEQUENCE</scope>
</reference>
<dbReference type="Pfam" id="PF00511">
    <property type="entry name" value="PPV_E2_C"/>
    <property type="match status" value="1"/>
</dbReference>
<evidence type="ECO:0000256" key="9">
    <source>
        <dbReference type="ARBA" id="ARBA00023125"/>
    </source>
</evidence>
<keyword evidence="3 12" id="KW-0678">Repressor</keyword>
<dbReference type="Pfam" id="PF00508">
    <property type="entry name" value="PPV_E2_N"/>
    <property type="match status" value="1"/>
</dbReference>
<keyword evidence="12" id="KW-1017">Isopeptide bond</keyword>
<comment type="subunit">
    <text evidence="12">Binds DNA as homodimer. Interacts with protein E1; this interaction greatly increases E1 DNA-binding activity. Interacts with protein L1; this interaction enhances E2-dependent replication and transcription activation. Interacts with protein L2; this interaction inhibits E2 transcriptional activity but not DNA replication function E2. Interacts with protein E7; this interaction inhibits E7 oncogenic activity. Interacts with host TAF1; this interaction modulates E2-dependent transcriptional regulation. Interacts with host BRD4; this interaction mediates E2 transcriptional activation function. Additionally, the interaction with host BRD4 on mitotic chromosomes mediates tethering of the viral genome. Interacts with host TOPBP1; this interaction is required for optimal viral DNA replication.</text>
</comment>
<dbReference type="InterPro" id="IPR042504">
    <property type="entry name" value="Regulatory_protein_E2_N_2"/>
</dbReference>
<accession>A0AAE6D0I5</accession>
<evidence type="ECO:0000256" key="6">
    <source>
        <dbReference type="ARBA" id="ARBA00022562"/>
    </source>
</evidence>
<dbReference type="InterPro" id="IPR036050">
    <property type="entry name" value="Regulatory_protein_E2_N"/>
</dbReference>
<dbReference type="InterPro" id="IPR000427">
    <property type="entry name" value="Papillomavirus_E2_C"/>
</dbReference>
<dbReference type="Proteomes" id="UP001243762">
    <property type="component" value="Segment"/>
</dbReference>
<feature type="region of interest" description="Disordered" evidence="13">
    <location>
        <begin position="352"/>
        <end position="380"/>
    </location>
</feature>
<dbReference type="GO" id="GO:0003700">
    <property type="term" value="F:DNA-binding transcription factor activity"/>
    <property type="evidence" value="ECO:0007669"/>
    <property type="project" value="UniProtKB-UniRule"/>
</dbReference>
<keyword evidence="11 12" id="KW-0804">Transcription</keyword>
<dbReference type="InterPro" id="IPR001866">
    <property type="entry name" value="PPV_E2_N"/>
</dbReference>
<dbReference type="EMBL" id="MK443497">
    <property type="protein sequence ID" value="QBR53193.1"/>
    <property type="molecule type" value="Genomic_DNA"/>
</dbReference>
<evidence type="ECO:0000256" key="11">
    <source>
        <dbReference type="ARBA" id="ARBA00023163"/>
    </source>
</evidence>
<evidence type="ECO:0000259" key="15">
    <source>
        <dbReference type="Pfam" id="PF00511"/>
    </source>
</evidence>
<comment type="PTM">
    <text evidence="12">Phosphorylated.</text>
</comment>
<feature type="compositionally biased region" description="Acidic residues" evidence="13">
    <location>
        <begin position="275"/>
        <end position="286"/>
    </location>
</feature>
<dbReference type="GO" id="GO:0003677">
    <property type="term" value="F:DNA binding"/>
    <property type="evidence" value="ECO:0007669"/>
    <property type="project" value="UniProtKB-UniRule"/>
</dbReference>
<reference evidence="16" key="1">
    <citation type="journal article" date="2019" name="Virol. J.">
        <title>Detection and genome characterization of two novel papillomaviruses and a novel polyomavirus in tree shrew (Tupaia belangeri chinensis) in China.</title>
        <authorList>
            <person name="Liu P."/>
            <person name="Qiu Y."/>
            <person name="Xing C."/>
            <person name="Zhou J.H."/>
            <person name="Yang W.H."/>
            <person name="Wang Q."/>
            <person name="Li J.Y."/>
            <person name="Han X."/>
            <person name="Zhang Y.Z."/>
            <person name="Ge X.Y."/>
        </authorList>
    </citation>
    <scope>NUCLEOTIDE SEQUENCE</scope>
</reference>
<keyword evidence="5 12" id="KW-0597">Phosphoprotein</keyword>
<dbReference type="InterPro" id="IPR035975">
    <property type="entry name" value="E2/EBNA1_C_sf"/>
</dbReference>
<dbReference type="InterPro" id="IPR042503">
    <property type="entry name" value="Regulatory_protein_E2_N_1"/>
</dbReference>
<evidence type="ECO:0000256" key="3">
    <source>
        <dbReference type="ARBA" id="ARBA00022491"/>
    </source>
</evidence>